<protein>
    <submittedName>
        <fullName evidence="2">Uncharacterized protein</fullName>
    </submittedName>
</protein>
<evidence type="ECO:0000256" key="1">
    <source>
        <dbReference type="SAM" id="MobiDB-lite"/>
    </source>
</evidence>
<evidence type="ECO:0000313" key="2">
    <source>
        <dbReference type="EMBL" id="TWT75303.1"/>
    </source>
</evidence>
<name>A0A5C5YK65_9BACT</name>
<evidence type="ECO:0000313" key="3">
    <source>
        <dbReference type="Proteomes" id="UP000318053"/>
    </source>
</evidence>
<dbReference type="EMBL" id="SJPK01000001">
    <property type="protein sequence ID" value="TWT75303.1"/>
    <property type="molecule type" value="Genomic_DNA"/>
</dbReference>
<feature type="region of interest" description="Disordered" evidence="1">
    <location>
        <begin position="66"/>
        <end position="89"/>
    </location>
</feature>
<dbReference type="AlphaFoldDB" id="A0A5C5YK65"/>
<sequence length="89" mass="9605">MEGSDTLPIVLPTIQSVPVKATVVRRGQGVPQVLDTAVHADRNRLLPYQPVPAPLRLCASPSLRQLPAHPPRRFNSASFETSEGTLLNG</sequence>
<gene>
    <name evidence="2" type="ORF">CA85_05930</name>
</gene>
<organism evidence="2 3">
    <name type="scientific">Allorhodopirellula solitaria</name>
    <dbReference type="NCBI Taxonomy" id="2527987"/>
    <lineage>
        <taxon>Bacteria</taxon>
        <taxon>Pseudomonadati</taxon>
        <taxon>Planctomycetota</taxon>
        <taxon>Planctomycetia</taxon>
        <taxon>Pirellulales</taxon>
        <taxon>Pirellulaceae</taxon>
        <taxon>Allorhodopirellula</taxon>
    </lineage>
</organism>
<reference evidence="2 3" key="1">
    <citation type="submission" date="2019-02" db="EMBL/GenBank/DDBJ databases">
        <title>Deep-cultivation of Planctomycetes and their phenomic and genomic characterization uncovers novel biology.</title>
        <authorList>
            <person name="Wiegand S."/>
            <person name="Jogler M."/>
            <person name="Boedeker C."/>
            <person name="Pinto D."/>
            <person name="Vollmers J."/>
            <person name="Rivas-Marin E."/>
            <person name="Kohn T."/>
            <person name="Peeters S.H."/>
            <person name="Heuer A."/>
            <person name="Rast P."/>
            <person name="Oberbeckmann S."/>
            <person name="Bunk B."/>
            <person name="Jeske O."/>
            <person name="Meyerdierks A."/>
            <person name="Storesund J.E."/>
            <person name="Kallscheuer N."/>
            <person name="Luecker S."/>
            <person name="Lage O.M."/>
            <person name="Pohl T."/>
            <person name="Merkel B.J."/>
            <person name="Hornburger P."/>
            <person name="Mueller R.-W."/>
            <person name="Bruemmer F."/>
            <person name="Labrenz M."/>
            <person name="Spormann A.M."/>
            <person name="Op Den Camp H."/>
            <person name="Overmann J."/>
            <person name="Amann R."/>
            <person name="Jetten M.S.M."/>
            <person name="Mascher T."/>
            <person name="Medema M.H."/>
            <person name="Devos D.P."/>
            <person name="Kaster A.-K."/>
            <person name="Ovreas L."/>
            <person name="Rohde M."/>
            <person name="Galperin M.Y."/>
            <person name="Jogler C."/>
        </authorList>
    </citation>
    <scope>NUCLEOTIDE SEQUENCE [LARGE SCALE GENOMIC DNA]</scope>
    <source>
        <strain evidence="2 3">CA85</strain>
    </source>
</reference>
<feature type="compositionally biased region" description="Polar residues" evidence="1">
    <location>
        <begin position="75"/>
        <end position="89"/>
    </location>
</feature>
<keyword evidence="3" id="KW-1185">Reference proteome</keyword>
<proteinExistence type="predicted"/>
<accession>A0A5C5YK65</accession>
<comment type="caution">
    <text evidence="2">The sequence shown here is derived from an EMBL/GenBank/DDBJ whole genome shotgun (WGS) entry which is preliminary data.</text>
</comment>
<dbReference type="Proteomes" id="UP000318053">
    <property type="component" value="Unassembled WGS sequence"/>
</dbReference>